<keyword evidence="1" id="KW-0808">Transferase</keyword>
<evidence type="ECO:0000256" key="1">
    <source>
        <dbReference type="ARBA" id="ARBA00022679"/>
    </source>
</evidence>
<gene>
    <name evidence="2" type="ORF">GGI19_004678</name>
</gene>
<keyword evidence="3" id="KW-1185">Reference proteome</keyword>
<dbReference type="Pfam" id="PF02458">
    <property type="entry name" value="Transferase"/>
    <property type="match status" value="1"/>
</dbReference>
<organism evidence="2 3">
    <name type="scientific">Coemansia pectinata</name>
    <dbReference type="NCBI Taxonomy" id="1052879"/>
    <lineage>
        <taxon>Eukaryota</taxon>
        <taxon>Fungi</taxon>
        <taxon>Fungi incertae sedis</taxon>
        <taxon>Zoopagomycota</taxon>
        <taxon>Kickxellomycotina</taxon>
        <taxon>Kickxellomycetes</taxon>
        <taxon>Kickxellales</taxon>
        <taxon>Kickxellaceae</taxon>
        <taxon>Coemansia</taxon>
    </lineage>
</organism>
<dbReference type="InterPro" id="IPR023213">
    <property type="entry name" value="CAT-like_dom_sf"/>
</dbReference>
<dbReference type="GO" id="GO:0016740">
    <property type="term" value="F:transferase activity"/>
    <property type="evidence" value="ECO:0007669"/>
    <property type="project" value="UniProtKB-KW"/>
</dbReference>
<protein>
    <submittedName>
        <fullName evidence="2">Uncharacterized protein</fullName>
    </submittedName>
</protein>
<name>A0A9W8GTL6_9FUNG</name>
<sequence>MTTAGTGGVIKFANVHVVRLRDNSGVVIFANIPHYVVDGVGYCSFINRWAEVCRWMRSGDTSGRLPAYRGSFSRNIVSKLLPDNCGELDDSTRELFTTSGLMSKWLAWISPRTRGTVLSTAASLTSIEGHVFYLSARSLARLHTLVQEYVSSDERITDNDILTALIGMAVAQSEVECTQEATVGGYLASLASYLAPSLFAQDSDFTTEFVCDARPRLNGLSAANYTGNTVFVRCLVSQLKSLAGGINGQSLAREAKRVRQSIDGVDAQYIGQLFGTLNADPSCFMCPIAQTFTKTTVVISNQSRFTLYGADFGNGVPVWVSPIKTFYANFVSILPVHPSTGGYAMFVTLSKQAMAKLLQN</sequence>
<dbReference type="OrthoDB" id="1862401at2759"/>
<reference evidence="2" key="1">
    <citation type="submission" date="2022-07" db="EMBL/GenBank/DDBJ databases">
        <title>Phylogenomic reconstructions and comparative analyses of Kickxellomycotina fungi.</title>
        <authorList>
            <person name="Reynolds N.K."/>
            <person name="Stajich J.E."/>
            <person name="Barry K."/>
            <person name="Grigoriev I.V."/>
            <person name="Crous P."/>
            <person name="Smith M.E."/>
        </authorList>
    </citation>
    <scope>NUCLEOTIDE SEQUENCE</scope>
    <source>
        <strain evidence="2">BCRC 34297</strain>
    </source>
</reference>
<dbReference type="EMBL" id="JANBUH010000444">
    <property type="protein sequence ID" value="KAJ2751126.1"/>
    <property type="molecule type" value="Genomic_DNA"/>
</dbReference>
<dbReference type="PANTHER" id="PTHR31896:SF64">
    <property type="entry name" value="TRICHOTHECENE 3-O-ACETYLTRANSFERASE"/>
    <property type="match status" value="1"/>
</dbReference>
<accession>A0A9W8GTL6</accession>
<evidence type="ECO:0000313" key="3">
    <source>
        <dbReference type="Proteomes" id="UP001140011"/>
    </source>
</evidence>
<comment type="caution">
    <text evidence="2">The sequence shown here is derived from an EMBL/GenBank/DDBJ whole genome shotgun (WGS) entry which is preliminary data.</text>
</comment>
<dbReference type="PANTHER" id="PTHR31896">
    <property type="entry name" value="FAMILY REGULATORY PROTEIN, PUTATIVE (AFU_ORTHOLOGUE AFUA_3G14730)-RELATED"/>
    <property type="match status" value="1"/>
</dbReference>
<dbReference type="InterPro" id="IPR051283">
    <property type="entry name" value="Sec_Metabolite_Acyltrans"/>
</dbReference>
<dbReference type="AlphaFoldDB" id="A0A9W8GTL6"/>
<proteinExistence type="predicted"/>
<dbReference type="Proteomes" id="UP001140011">
    <property type="component" value="Unassembled WGS sequence"/>
</dbReference>
<evidence type="ECO:0000313" key="2">
    <source>
        <dbReference type="EMBL" id="KAJ2751126.1"/>
    </source>
</evidence>
<dbReference type="Gene3D" id="3.30.559.10">
    <property type="entry name" value="Chloramphenicol acetyltransferase-like domain"/>
    <property type="match status" value="2"/>
</dbReference>
<feature type="non-terminal residue" evidence="2">
    <location>
        <position position="360"/>
    </location>
</feature>